<feature type="compositionally biased region" description="Low complexity" evidence="1">
    <location>
        <begin position="328"/>
        <end position="343"/>
    </location>
</feature>
<dbReference type="eggNOG" id="COG2801">
    <property type="taxonomic scope" value="Bacteria"/>
</dbReference>
<accession>A9GLN9</accession>
<proteinExistence type="predicted"/>
<dbReference type="BioCyc" id="SCEL448385:SCE_RS00740-MONOMER"/>
<reference evidence="2 3" key="1">
    <citation type="journal article" date="2007" name="Nat. Biotechnol.">
        <title>Complete genome sequence of the myxobacterium Sorangium cellulosum.</title>
        <authorList>
            <person name="Schneiker S."/>
            <person name="Perlova O."/>
            <person name="Kaiser O."/>
            <person name="Gerth K."/>
            <person name="Alici A."/>
            <person name="Altmeyer M.O."/>
            <person name="Bartels D."/>
            <person name="Bekel T."/>
            <person name="Beyer S."/>
            <person name="Bode E."/>
            <person name="Bode H.B."/>
            <person name="Bolten C.J."/>
            <person name="Choudhuri J.V."/>
            <person name="Doss S."/>
            <person name="Elnakady Y.A."/>
            <person name="Frank B."/>
            <person name="Gaigalat L."/>
            <person name="Goesmann A."/>
            <person name="Groeger C."/>
            <person name="Gross F."/>
            <person name="Jelsbak L."/>
            <person name="Jelsbak L."/>
            <person name="Kalinowski J."/>
            <person name="Kegler C."/>
            <person name="Knauber T."/>
            <person name="Konietzny S."/>
            <person name="Kopp M."/>
            <person name="Krause L."/>
            <person name="Krug D."/>
            <person name="Linke B."/>
            <person name="Mahmud T."/>
            <person name="Martinez-Arias R."/>
            <person name="McHardy A.C."/>
            <person name="Merai M."/>
            <person name="Meyer F."/>
            <person name="Mormann S."/>
            <person name="Munoz-Dorado J."/>
            <person name="Perez J."/>
            <person name="Pradella S."/>
            <person name="Rachid S."/>
            <person name="Raddatz G."/>
            <person name="Rosenau F."/>
            <person name="Rueckert C."/>
            <person name="Sasse F."/>
            <person name="Scharfe M."/>
            <person name="Schuster S.C."/>
            <person name="Suen G."/>
            <person name="Treuner-Lange A."/>
            <person name="Velicer G.J."/>
            <person name="Vorholter F.-J."/>
            <person name="Weissman K.J."/>
            <person name="Welch R.D."/>
            <person name="Wenzel S.C."/>
            <person name="Whitworth D.E."/>
            <person name="Wilhelm S."/>
            <person name="Wittmann C."/>
            <person name="Bloecker H."/>
            <person name="Puehler A."/>
            <person name="Mueller R."/>
        </authorList>
    </citation>
    <scope>NUCLEOTIDE SEQUENCE [LARGE SCALE GENOMIC DNA]</scope>
    <source>
        <strain evidence="3">So ce56</strain>
    </source>
</reference>
<organism evidence="2 3">
    <name type="scientific">Sorangium cellulosum (strain So ce56)</name>
    <name type="common">Polyangium cellulosum (strain So ce56)</name>
    <dbReference type="NCBI Taxonomy" id="448385"/>
    <lineage>
        <taxon>Bacteria</taxon>
        <taxon>Pseudomonadati</taxon>
        <taxon>Myxococcota</taxon>
        <taxon>Polyangia</taxon>
        <taxon>Polyangiales</taxon>
        <taxon>Polyangiaceae</taxon>
        <taxon>Sorangium</taxon>
    </lineage>
</organism>
<feature type="compositionally biased region" description="Low complexity" evidence="1">
    <location>
        <begin position="367"/>
        <end position="376"/>
    </location>
</feature>
<dbReference type="AlphaFoldDB" id="A9GLN9"/>
<evidence type="ECO:0000313" key="3">
    <source>
        <dbReference type="Proteomes" id="UP000002139"/>
    </source>
</evidence>
<name>A9GLN9_SORC5</name>
<dbReference type="EMBL" id="AM746676">
    <property type="protein sequence ID" value="CAN90301.1"/>
    <property type="molecule type" value="Genomic_DNA"/>
</dbReference>
<keyword evidence="3" id="KW-1185">Reference proteome</keyword>
<feature type="compositionally biased region" description="Pro residues" evidence="1">
    <location>
        <begin position="357"/>
        <end position="366"/>
    </location>
</feature>
<dbReference type="HOGENOM" id="CLU_054009_0_1_7"/>
<evidence type="ECO:0000313" key="2">
    <source>
        <dbReference type="EMBL" id="CAN90301.1"/>
    </source>
</evidence>
<gene>
    <name evidence="2" type="ordered locus">sce0144</name>
</gene>
<evidence type="ECO:0000256" key="1">
    <source>
        <dbReference type="SAM" id="MobiDB-lite"/>
    </source>
</evidence>
<dbReference type="Proteomes" id="UP000002139">
    <property type="component" value="Chromosome"/>
</dbReference>
<dbReference type="KEGG" id="scl:sce0144"/>
<protein>
    <submittedName>
        <fullName evidence="2">Uncharacterized protein</fullName>
    </submittedName>
</protein>
<sequence length="405" mass="44434">MVPGSEAAEAERCDPSDVLADRIVGPPPGKGKGPVANVLPRERQLAVLAALVDGNSERAVSRMTDVSRAAISRFGLALGTGAQRLHDRLVRGLRCELIQADEVFSYVGKKQARVTEKDAPGIGETYSFTALDTASRLVIAWRVGKRDMETCGPFIADLRSRLLVMPQITTDGFAPYIATVAEHFGLSVDYMQTVKNYRTGSYRGPDHRYEPPRDPFITKHTIYGAPDAKKASTSYVERLNGTTRHLLGRMRRLCYAFSKAPEHHRAAVALHYTYFNLCWTVRTLRVTPAMEAGLTGHVWSLEELLDAIMIEPAGEKPQPQPLEHRQPAAPARPLPGGRGFLRLVTAPTPALRRPTVQPDPPPPVAPVTPAHDAPPAGSVQLDLLSWRPKPRAPEQLSLFPEPPPE</sequence>
<feature type="region of interest" description="Disordered" evidence="1">
    <location>
        <begin position="314"/>
        <end position="405"/>
    </location>
</feature>